<reference evidence="1 2" key="1">
    <citation type="journal article" date="2018" name="Proc. Natl. Acad. Sci. U.S.A.">
        <title>Linking secondary metabolites to gene clusters through genome sequencing of six diverse Aspergillus species.</title>
        <authorList>
            <person name="Kaerboelling I."/>
            <person name="Vesth T.C."/>
            <person name="Frisvad J.C."/>
            <person name="Nybo J.L."/>
            <person name="Theobald S."/>
            <person name="Kuo A."/>
            <person name="Bowyer P."/>
            <person name="Matsuda Y."/>
            <person name="Mondo S."/>
            <person name="Lyhne E.K."/>
            <person name="Kogle M.E."/>
            <person name="Clum A."/>
            <person name="Lipzen A."/>
            <person name="Salamov A."/>
            <person name="Ngan C.Y."/>
            <person name="Daum C."/>
            <person name="Chiniquy J."/>
            <person name="Barry K."/>
            <person name="LaButti K."/>
            <person name="Haridas S."/>
            <person name="Simmons B.A."/>
            <person name="Magnuson J.K."/>
            <person name="Mortensen U.H."/>
            <person name="Larsen T.O."/>
            <person name="Grigoriev I.V."/>
            <person name="Baker S.E."/>
            <person name="Andersen M.R."/>
        </authorList>
    </citation>
    <scope>NUCLEOTIDE SEQUENCE [LARGE SCALE GENOMIC DNA]</scope>
    <source>
        <strain evidence="1 2">IBT 24754</strain>
    </source>
</reference>
<dbReference type="VEuPathDB" id="FungiDB:P175DRAFT_0532969"/>
<comment type="caution">
    <text evidence="1">The sequence shown here is derived from an EMBL/GenBank/DDBJ whole genome shotgun (WGS) entry which is preliminary data.</text>
</comment>
<protein>
    <submittedName>
        <fullName evidence="1">Uncharacterized protein</fullName>
    </submittedName>
</protein>
<gene>
    <name evidence="1" type="ORF">P175DRAFT_0532969</name>
</gene>
<accession>A0A2T5LUN7</accession>
<dbReference type="GeneID" id="63816896"/>
<evidence type="ECO:0000313" key="1">
    <source>
        <dbReference type="EMBL" id="PTU19998.1"/>
    </source>
</evidence>
<organism evidence="1 2">
    <name type="scientific">Aspergillus ochraceoroseus IBT 24754</name>
    <dbReference type="NCBI Taxonomy" id="1392256"/>
    <lineage>
        <taxon>Eukaryota</taxon>
        <taxon>Fungi</taxon>
        <taxon>Dikarya</taxon>
        <taxon>Ascomycota</taxon>
        <taxon>Pezizomycotina</taxon>
        <taxon>Eurotiomycetes</taxon>
        <taxon>Eurotiomycetidae</taxon>
        <taxon>Eurotiales</taxon>
        <taxon>Aspergillaceae</taxon>
        <taxon>Aspergillus</taxon>
        <taxon>Aspergillus subgen. Nidulantes</taxon>
    </lineage>
</organism>
<sequence length="222" mass="24074">MTRRNEIGRVLSTIMVSLVTFILEQNRKRVSAPYVVQTYSRTQFKIPIANESQIPSQSNGARIAGREQPFHLIGVISIDHESLTHFAALDAIETALTGLLTEETAAKGGQTMRKGRVSHAPERCKLNWKGRQNNLTKLPGIRDPSAVEEAAADIASKQLVCFAPVKSVSGGIIPEVGKAGRILGELGEEDIPVEGSPAEGSYRNKFISTVAQSSEDYDKNCG</sequence>
<dbReference type="EMBL" id="MSFN02000005">
    <property type="protein sequence ID" value="PTU19998.1"/>
    <property type="molecule type" value="Genomic_DNA"/>
</dbReference>
<proteinExistence type="predicted"/>
<evidence type="ECO:0000313" key="2">
    <source>
        <dbReference type="Proteomes" id="UP000244073"/>
    </source>
</evidence>
<dbReference type="RefSeq" id="XP_040751390.1">
    <property type="nucleotide sequence ID" value="XM_040900014.1"/>
</dbReference>
<dbReference type="AlphaFoldDB" id="A0A2T5LUN7"/>
<name>A0A2T5LUN7_9EURO</name>
<dbReference type="Proteomes" id="UP000244073">
    <property type="component" value="Unassembled WGS sequence"/>
</dbReference>